<keyword evidence="2" id="KW-1185">Reference proteome</keyword>
<accession>A0A540NGF8</accession>
<evidence type="ECO:0000313" key="2">
    <source>
        <dbReference type="Proteomes" id="UP000315295"/>
    </source>
</evidence>
<evidence type="ECO:0008006" key="3">
    <source>
        <dbReference type="Google" id="ProtNLM"/>
    </source>
</evidence>
<reference evidence="1 2" key="1">
    <citation type="journal article" date="2019" name="G3 (Bethesda)">
        <title>Sequencing of a Wild Apple (Malus baccata) Genome Unravels the Differences Between Cultivated and Wild Apple Species Regarding Disease Resistance and Cold Tolerance.</title>
        <authorList>
            <person name="Chen X."/>
        </authorList>
    </citation>
    <scope>NUCLEOTIDE SEQUENCE [LARGE SCALE GENOMIC DNA]</scope>
    <source>
        <strain evidence="2">cv. Shandingzi</strain>
        <tissue evidence="1">Leaves</tissue>
    </source>
</reference>
<comment type="caution">
    <text evidence="1">The sequence shown here is derived from an EMBL/GenBank/DDBJ whole genome shotgun (WGS) entry which is preliminary data.</text>
</comment>
<organism evidence="1 2">
    <name type="scientific">Malus baccata</name>
    <name type="common">Siberian crab apple</name>
    <name type="synonym">Pyrus baccata</name>
    <dbReference type="NCBI Taxonomy" id="106549"/>
    <lineage>
        <taxon>Eukaryota</taxon>
        <taxon>Viridiplantae</taxon>
        <taxon>Streptophyta</taxon>
        <taxon>Embryophyta</taxon>
        <taxon>Tracheophyta</taxon>
        <taxon>Spermatophyta</taxon>
        <taxon>Magnoliopsida</taxon>
        <taxon>eudicotyledons</taxon>
        <taxon>Gunneridae</taxon>
        <taxon>Pentapetalae</taxon>
        <taxon>rosids</taxon>
        <taxon>fabids</taxon>
        <taxon>Rosales</taxon>
        <taxon>Rosaceae</taxon>
        <taxon>Amygdaloideae</taxon>
        <taxon>Maleae</taxon>
        <taxon>Malus</taxon>
    </lineage>
</organism>
<gene>
    <name evidence="1" type="ORF">C1H46_004829</name>
</gene>
<sequence>MLTALPPSSSKPAVCPARPGYGKVGEKVQVRANHFLVEVRARDLYHYDNSHVESVVSSTKTKGSSSNSDDEDFLAGLTRHLAQSSLQPTHRPEAVGVNELVLVIVESEEL</sequence>
<proteinExistence type="predicted"/>
<dbReference type="STRING" id="106549.A0A540NGF8"/>
<protein>
    <recommendedName>
        <fullName evidence="3">Protein argonaute N-terminal domain-containing protein</fullName>
    </recommendedName>
</protein>
<evidence type="ECO:0000313" key="1">
    <source>
        <dbReference type="EMBL" id="TQE09610.1"/>
    </source>
</evidence>
<name>A0A540NGF8_MALBA</name>
<dbReference type="EMBL" id="VIEB01000055">
    <property type="protein sequence ID" value="TQE09610.1"/>
    <property type="molecule type" value="Genomic_DNA"/>
</dbReference>
<dbReference type="AlphaFoldDB" id="A0A540NGF8"/>
<dbReference type="Proteomes" id="UP000315295">
    <property type="component" value="Unassembled WGS sequence"/>
</dbReference>